<keyword evidence="2" id="KW-1185">Reference proteome</keyword>
<comment type="caution">
    <text evidence="1">The sequence shown here is derived from an EMBL/GenBank/DDBJ whole genome shotgun (WGS) entry which is preliminary data.</text>
</comment>
<dbReference type="Proteomes" id="UP001060215">
    <property type="component" value="Chromosome 4"/>
</dbReference>
<name>A0ACC0HK23_9ERIC</name>
<organism evidence="1 2">
    <name type="scientific">Camellia lanceoleosa</name>
    <dbReference type="NCBI Taxonomy" id="1840588"/>
    <lineage>
        <taxon>Eukaryota</taxon>
        <taxon>Viridiplantae</taxon>
        <taxon>Streptophyta</taxon>
        <taxon>Embryophyta</taxon>
        <taxon>Tracheophyta</taxon>
        <taxon>Spermatophyta</taxon>
        <taxon>Magnoliopsida</taxon>
        <taxon>eudicotyledons</taxon>
        <taxon>Gunneridae</taxon>
        <taxon>Pentapetalae</taxon>
        <taxon>asterids</taxon>
        <taxon>Ericales</taxon>
        <taxon>Theaceae</taxon>
        <taxon>Camellia</taxon>
    </lineage>
</organism>
<sequence length="107" mass="11958">MEQKKNGGNSSSSNNGDRENHRTTPLSAVVSDCVKRWFQEDKGGDFSIQLLLSHMYYNGYGLPKDAQKGRIWMTIASKVRSSVWKVSNKLPGYNASDSHSDESKDDS</sequence>
<proteinExistence type="predicted"/>
<evidence type="ECO:0000313" key="1">
    <source>
        <dbReference type="EMBL" id="KAI8013769.1"/>
    </source>
</evidence>
<accession>A0ACC0HK23</accession>
<evidence type="ECO:0000313" key="2">
    <source>
        <dbReference type="Proteomes" id="UP001060215"/>
    </source>
</evidence>
<protein>
    <submittedName>
        <fullName evidence="1">Uncharacterized protein</fullName>
    </submittedName>
</protein>
<gene>
    <name evidence="1" type="ORF">LOK49_LG05G00152</name>
</gene>
<dbReference type="EMBL" id="CM045761">
    <property type="protein sequence ID" value="KAI8013769.1"/>
    <property type="molecule type" value="Genomic_DNA"/>
</dbReference>
<reference evidence="1 2" key="1">
    <citation type="journal article" date="2022" name="Plant J.">
        <title>Chromosome-level genome of Camellia lanceoleosa provides a valuable resource for understanding genome evolution and self-incompatibility.</title>
        <authorList>
            <person name="Gong W."/>
            <person name="Xiao S."/>
            <person name="Wang L."/>
            <person name="Liao Z."/>
            <person name="Chang Y."/>
            <person name="Mo W."/>
            <person name="Hu G."/>
            <person name="Li W."/>
            <person name="Zhao G."/>
            <person name="Zhu H."/>
            <person name="Hu X."/>
            <person name="Ji K."/>
            <person name="Xiang X."/>
            <person name="Song Q."/>
            <person name="Yuan D."/>
            <person name="Jin S."/>
            <person name="Zhang L."/>
        </authorList>
    </citation>
    <scope>NUCLEOTIDE SEQUENCE [LARGE SCALE GENOMIC DNA]</scope>
    <source>
        <strain evidence="1">SQ_2022a</strain>
    </source>
</reference>